<dbReference type="Proteomes" id="UP000012960">
    <property type="component" value="Unplaced"/>
</dbReference>
<evidence type="ECO:0000313" key="11">
    <source>
        <dbReference type="Proteomes" id="UP000012960"/>
    </source>
</evidence>
<dbReference type="GO" id="GO:0006355">
    <property type="term" value="P:regulation of DNA-templated transcription"/>
    <property type="evidence" value="ECO:0000318"/>
    <property type="project" value="GO_Central"/>
</dbReference>
<dbReference type="FunFam" id="2.20.25.80:FF:000001">
    <property type="entry name" value="WRKY transcription factor 33"/>
    <property type="match status" value="1"/>
</dbReference>
<evidence type="ECO:0000256" key="4">
    <source>
        <dbReference type="ARBA" id="ARBA00023125"/>
    </source>
</evidence>
<evidence type="ECO:0000313" key="9">
    <source>
        <dbReference type="EMBL" id="CAG1830297.1"/>
    </source>
</evidence>
<dbReference type="PANTHER" id="PTHR31221">
    <property type="entry name" value="WRKY TRANSCRIPTION FACTOR PROTEIN 1-RELATED"/>
    <property type="match status" value="1"/>
</dbReference>
<keyword evidence="3" id="KW-0805">Transcription regulation</keyword>
<feature type="domain" description="WRKY" evidence="8">
    <location>
        <begin position="367"/>
        <end position="432"/>
    </location>
</feature>
<comment type="subcellular location">
    <subcellularLocation>
        <location evidence="1">Nucleus</location>
    </subcellularLocation>
</comment>
<feature type="compositionally biased region" description="Basic and acidic residues" evidence="7">
    <location>
        <begin position="334"/>
        <end position="348"/>
    </location>
</feature>
<keyword evidence="11" id="KW-1185">Reference proteome</keyword>
<keyword evidence="2" id="KW-0677">Repeat</keyword>
<dbReference type="GO" id="GO:0000976">
    <property type="term" value="F:transcription cis-regulatory region binding"/>
    <property type="evidence" value="ECO:0000318"/>
    <property type="project" value="GO_Central"/>
</dbReference>
<organism evidence="10 11">
    <name type="scientific">Musa acuminata subsp. malaccensis</name>
    <name type="common">Wild banana</name>
    <name type="synonym">Musa malaccensis</name>
    <dbReference type="NCBI Taxonomy" id="214687"/>
    <lineage>
        <taxon>Eukaryota</taxon>
        <taxon>Viridiplantae</taxon>
        <taxon>Streptophyta</taxon>
        <taxon>Embryophyta</taxon>
        <taxon>Tracheophyta</taxon>
        <taxon>Spermatophyta</taxon>
        <taxon>Magnoliopsida</taxon>
        <taxon>Liliopsida</taxon>
        <taxon>Zingiberales</taxon>
        <taxon>Musaceae</taxon>
        <taxon>Musa</taxon>
    </lineage>
</organism>
<feature type="compositionally biased region" description="Basic and acidic residues" evidence="7">
    <location>
        <begin position="191"/>
        <end position="202"/>
    </location>
</feature>
<dbReference type="Gene3D" id="2.20.25.80">
    <property type="entry name" value="WRKY domain"/>
    <property type="match status" value="2"/>
</dbReference>
<feature type="region of interest" description="Disordered" evidence="7">
    <location>
        <begin position="191"/>
        <end position="211"/>
    </location>
</feature>
<dbReference type="InterPro" id="IPR044810">
    <property type="entry name" value="WRKY_plant"/>
</dbReference>
<dbReference type="InParanoid" id="A0A804K1U2"/>
<reference evidence="10" key="2">
    <citation type="submission" date="2021-05" db="UniProtKB">
        <authorList>
            <consortium name="EnsemblPlants"/>
        </authorList>
    </citation>
    <scope>IDENTIFICATION</scope>
    <source>
        <strain evidence="10">subsp. malaccensis</strain>
    </source>
</reference>
<evidence type="ECO:0000256" key="6">
    <source>
        <dbReference type="ARBA" id="ARBA00023242"/>
    </source>
</evidence>
<accession>A0A804K1U2</accession>
<dbReference type="GO" id="GO:0003700">
    <property type="term" value="F:DNA-binding transcription factor activity"/>
    <property type="evidence" value="ECO:0000318"/>
    <property type="project" value="GO_Central"/>
</dbReference>
<keyword evidence="4" id="KW-0238">DNA-binding</keyword>
<keyword evidence="6" id="KW-0539">Nucleus</keyword>
<dbReference type="EnsemblPlants" id="Ma08_t01650.1">
    <property type="protein sequence ID" value="Ma08_p01650.1"/>
    <property type="gene ID" value="Ma08_g01650"/>
</dbReference>
<proteinExistence type="predicted"/>
<dbReference type="SMART" id="SM00774">
    <property type="entry name" value="WRKY"/>
    <property type="match status" value="2"/>
</dbReference>
<evidence type="ECO:0000259" key="8">
    <source>
        <dbReference type="PROSITE" id="PS50811"/>
    </source>
</evidence>
<dbReference type="Gramene" id="Ma08_t01650.1">
    <property type="protein sequence ID" value="Ma08_p01650.1"/>
    <property type="gene ID" value="Ma08_g01650"/>
</dbReference>
<evidence type="ECO:0000256" key="5">
    <source>
        <dbReference type="ARBA" id="ARBA00023163"/>
    </source>
</evidence>
<evidence type="ECO:0000313" key="10">
    <source>
        <dbReference type="EnsemblPlants" id="Ma08_p01650.1"/>
    </source>
</evidence>
<dbReference type="InterPro" id="IPR036576">
    <property type="entry name" value="WRKY_dom_sf"/>
</dbReference>
<sequence length="505" mass="54709">MSSSTSSSSMETSAILQPPAFAFSELLAGAGGVDGDGGRDFPAFAGDSVPNFKSAPPPPSLAISRPPLSPSSWFAIPAGLSPALLLDSPVLFSSSNILPSPTTGTLQALNRGISSADHRQGNKDETIACSDISYQTNTEPQNFETASFQTCGSAIAVEGAFKTHRRCNYHHETSNNIKVEAVAPTFQSELRAHHGQTDHDRSSQAPLTLEEQRKFDDGCHWRKYGEKQVKGSDNPRSYYKCTYPSCPRKKQVERSSDGQITEIVYKGTHSHSKPQSTTRHSAAVQAIHDAAPPEASEASFGGPDNSSASFGDSIIDLSSRRSNRGGEALDETEPDAKRWKTEGDHEELSAPGNRATREPRVVVQTQSDVDILDDGYRWRKYGQKVVKGNPNPRSYYKCTTMGCPVRKHVERASQDPSSVITTYEGKHNHDVPAARGSGAHLQSRPQPEDYGTATAVRPSFMAGHASQIAAYDAFGASGVYVSGYRSSVSSYTCQQQQQQQMGRKF</sequence>
<dbReference type="AlphaFoldDB" id="A0A804K1U2"/>
<dbReference type="PANTHER" id="PTHR31221:SF1">
    <property type="entry name" value="WRKY TRANSCRIPTION FACTOR 33-RELATED"/>
    <property type="match status" value="1"/>
</dbReference>
<keyword evidence="5" id="KW-0804">Transcription</keyword>
<dbReference type="PROSITE" id="PS50811">
    <property type="entry name" value="WRKY"/>
    <property type="match status" value="2"/>
</dbReference>
<dbReference type="GO" id="GO:0005634">
    <property type="term" value="C:nucleus"/>
    <property type="evidence" value="ECO:0000318"/>
    <property type="project" value="GO_Central"/>
</dbReference>
<gene>
    <name evidence="9" type="ORF">GSMUA_335510.1</name>
</gene>
<dbReference type="Pfam" id="PF03106">
    <property type="entry name" value="WRKY"/>
    <property type="match status" value="2"/>
</dbReference>
<feature type="domain" description="WRKY" evidence="8">
    <location>
        <begin position="210"/>
        <end position="274"/>
    </location>
</feature>
<name>A0A804K1U2_MUSAM</name>
<evidence type="ECO:0000256" key="2">
    <source>
        <dbReference type="ARBA" id="ARBA00022737"/>
    </source>
</evidence>
<evidence type="ECO:0000256" key="1">
    <source>
        <dbReference type="ARBA" id="ARBA00004123"/>
    </source>
</evidence>
<dbReference type="FunFam" id="2.20.25.80:FF:000006">
    <property type="entry name" value="WRKY transcription factor"/>
    <property type="match status" value="1"/>
</dbReference>
<feature type="region of interest" description="Disordered" evidence="7">
    <location>
        <begin position="37"/>
        <end position="60"/>
    </location>
</feature>
<reference evidence="9" key="1">
    <citation type="submission" date="2021-03" db="EMBL/GenBank/DDBJ databases">
        <authorList>
            <consortium name="Genoscope - CEA"/>
            <person name="William W."/>
        </authorList>
    </citation>
    <scope>NUCLEOTIDE SEQUENCE</scope>
    <source>
        <strain evidence="9">Doubled-haploid Pahang</strain>
    </source>
</reference>
<dbReference type="InterPro" id="IPR003657">
    <property type="entry name" value="WRKY_dom"/>
</dbReference>
<evidence type="ECO:0000256" key="3">
    <source>
        <dbReference type="ARBA" id="ARBA00023015"/>
    </source>
</evidence>
<dbReference type="EMBL" id="HG996472">
    <property type="protein sequence ID" value="CAG1830297.1"/>
    <property type="molecule type" value="Genomic_DNA"/>
</dbReference>
<protein>
    <submittedName>
        <fullName evidence="9">(wild Malaysian banana) hypothetical protein</fullName>
    </submittedName>
</protein>
<dbReference type="SUPFAM" id="SSF118290">
    <property type="entry name" value="WRKY DNA-binding domain"/>
    <property type="match status" value="2"/>
</dbReference>
<feature type="region of interest" description="Disordered" evidence="7">
    <location>
        <begin position="291"/>
        <end position="360"/>
    </location>
</feature>
<evidence type="ECO:0000256" key="7">
    <source>
        <dbReference type="SAM" id="MobiDB-lite"/>
    </source>
</evidence>